<feature type="region of interest" description="Disordered" evidence="1">
    <location>
        <begin position="394"/>
        <end position="420"/>
    </location>
</feature>
<dbReference type="PANTHER" id="PTHR13621">
    <property type="entry name" value="PROLINE-RICH PROTEIN PRCC"/>
    <property type="match status" value="1"/>
</dbReference>
<dbReference type="GeneTree" id="ENSGT00390000009042"/>
<dbReference type="PANTHER" id="PTHR13621:SF2">
    <property type="entry name" value="PROLINE-RICH PROTEIN PRCC"/>
    <property type="match status" value="1"/>
</dbReference>
<reference evidence="2" key="3">
    <citation type="submission" date="2025-09" db="UniProtKB">
        <authorList>
            <consortium name="Ensembl"/>
        </authorList>
    </citation>
    <scope>IDENTIFICATION</scope>
    <source>
        <strain evidence="2">Brown Norway</strain>
    </source>
</reference>
<sequence length="457" mass="48704">MSLVAYASSDDSEPDEPEPEPEEEDVAAPMSGPTLGGLFASLPAPKGPALLHPPPQMLAPAFPPPLLLPPPTGDPRLQPPPPLPFGLGGFPPPAGVSPAEAAGVGEGLGLPSPQGPGLSLPPAVGSVGPPLGLPKPKKRTEPVRIAAPELHKGDSDSEEDEPAKKKVVLQGSGEGTGLSALLPQPKNLTVKETNRLLLPHAFSRKPSDVSSDAKPSRLASKTKPASLAPVLGTTTTTPSPSAIKAAAKSAALQVTKQITQEDDDSDEEVAPENFFSLPDKAEPPGVEPYPYPVPTVPEELPPGTEPEPAFQDDAANAPLEFKMAAGSSGAPWMPKPGDDYSYNQFSTYGDANAAGAYYQFKRLQGKRNRGREEINFVEIKGDDQLSGAQQWMTKSLTEEKTMKSFSKKKGEQPTGQQRRKHQITYLIHQAKERELELKNTWSENKLSRRQTQAKYGF</sequence>
<dbReference type="Ensembl" id="ENSRNOT00000136675.1">
    <property type="protein sequence ID" value="ENSRNOP00000101245.1"/>
    <property type="gene ID" value="ENSRNOG00000012933.9"/>
</dbReference>
<feature type="region of interest" description="Disordered" evidence="1">
    <location>
        <begin position="199"/>
        <end position="242"/>
    </location>
</feature>
<reference evidence="2" key="2">
    <citation type="submission" date="2025-08" db="UniProtKB">
        <authorList>
            <consortium name="Ensembl"/>
        </authorList>
    </citation>
    <scope>IDENTIFICATION</scope>
    <source>
        <strain evidence="2">Brown Norway</strain>
    </source>
</reference>
<keyword evidence="3" id="KW-1185">Reference proteome</keyword>
<name>A0ABK0L0D6_RAT</name>
<evidence type="ECO:0000313" key="2">
    <source>
        <dbReference type="Ensembl" id="ENSRNOP00000101245.1"/>
    </source>
</evidence>
<protein>
    <submittedName>
        <fullName evidence="2">Proline rich mitotic checkpoint control factor</fullName>
    </submittedName>
</protein>
<feature type="region of interest" description="Disordered" evidence="1">
    <location>
        <begin position="1"/>
        <end position="186"/>
    </location>
</feature>
<dbReference type="Proteomes" id="UP000002494">
    <property type="component" value="Chromosome 2"/>
</dbReference>
<proteinExistence type="evidence at protein level"/>
<feature type="compositionally biased region" description="Acidic residues" evidence="1">
    <location>
        <begin position="10"/>
        <end position="26"/>
    </location>
</feature>
<dbReference type="Pfam" id="PF10253">
    <property type="entry name" value="PRCC"/>
    <property type="match status" value="1"/>
</dbReference>
<organism evidence="2 3">
    <name type="scientific">Rattus norvegicus</name>
    <name type="common">Rat</name>
    <dbReference type="NCBI Taxonomy" id="10116"/>
    <lineage>
        <taxon>Eukaryota</taxon>
        <taxon>Metazoa</taxon>
        <taxon>Chordata</taxon>
        <taxon>Craniata</taxon>
        <taxon>Vertebrata</taxon>
        <taxon>Euteleostomi</taxon>
        <taxon>Mammalia</taxon>
        <taxon>Eutheria</taxon>
        <taxon>Euarchontoglires</taxon>
        <taxon>Glires</taxon>
        <taxon>Rodentia</taxon>
        <taxon>Myomorpha</taxon>
        <taxon>Muroidea</taxon>
        <taxon>Muridae</taxon>
        <taxon>Murinae</taxon>
        <taxon>Rattus</taxon>
    </lineage>
</organism>
<feature type="compositionally biased region" description="Low complexity" evidence="1">
    <location>
        <begin position="99"/>
        <end position="130"/>
    </location>
</feature>
<keyword evidence="4" id="KW-1267">Proteomics identification</keyword>
<evidence type="ECO:0000313" key="3">
    <source>
        <dbReference type="Proteomes" id="UP000002494"/>
    </source>
</evidence>
<feature type="compositionally biased region" description="Acidic residues" evidence="1">
    <location>
        <begin position="260"/>
        <end position="270"/>
    </location>
</feature>
<feature type="region of interest" description="Disordered" evidence="1">
    <location>
        <begin position="255"/>
        <end position="311"/>
    </location>
</feature>
<dbReference type="RGD" id="1309037">
    <property type="gene designation" value="Prcc"/>
</dbReference>
<gene>
    <name evidence="2" type="primary">Prcc</name>
</gene>
<feature type="compositionally biased region" description="Low complexity" evidence="1">
    <location>
        <begin position="227"/>
        <end position="242"/>
    </location>
</feature>
<dbReference type="InterPro" id="IPR018800">
    <property type="entry name" value="PRCC"/>
</dbReference>
<evidence type="ECO:0007829" key="4">
    <source>
        <dbReference type="PeptideAtlas" id="A0ABK0L0D6"/>
    </source>
</evidence>
<evidence type="ECO:0000256" key="1">
    <source>
        <dbReference type="SAM" id="MobiDB-lite"/>
    </source>
</evidence>
<reference evidence="2" key="1">
    <citation type="submission" date="2024-01" db="EMBL/GenBank/DDBJ databases">
        <title>GRCr8: a new rat reference genome assembly contstructed from accurate long reads and long range scaffolding.</title>
        <authorList>
            <person name="Doris P.A."/>
            <person name="Kalbfleisch T."/>
            <person name="Li K."/>
            <person name="Howe K."/>
            <person name="Wood J."/>
        </authorList>
    </citation>
    <scope>NUCLEOTIDE SEQUENCE [LARGE SCALE GENOMIC DNA]</scope>
    <source>
        <strain evidence="2">Brown Norway</strain>
    </source>
</reference>
<accession>A0ABK0L0D6</accession>
<feature type="compositionally biased region" description="Pro residues" evidence="1">
    <location>
        <begin position="285"/>
        <end position="305"/>
    </location>
</feature>
<feature type="compositionally biased region" description="Pro residues" evidence="1">
    <location>
        <begin position="51"/>
        <end position="95"/>
    </location>
</feature>